<dbReference type="Proteomes" id="UP001271890">
    <property type="component" value="Unassembled WGS sequence"/>
</dbReference>
<protein>
    <submittedName>
        <fullName evidence="3">Bacteriocin immunity protein</fullName>
    </submittedName>
</protein>
<dbReference type="Pfam" id="PF01320">
    <property type="entry name" value="Colicin_Pyocin"/>
    <property type="match status" value="1"/>
</dbReference>
<comment type="similarity">
    <text evidence="1">Belongs to the colicins ColE2/ColE8/ColE9 and pyocins S1/S2 family.</text>
</comment>
<organism evidence="3 4">
    <name type="scientific">Xenorhabdus santafensis</name>
    <dbReference type="NCBI Taxonomy" id="2582833"/>
    <lineage>
        <taxon>Bacteria</taxon>
        <taxon>Pseudomonadati</taxon>
        <taxon>Pseudomonadota</taxon>
        <taxon>Gammaproteobacteria</taxon>
        <taxon>Enterobacterales</taxon>
        <taxon>Morganellaceae</taxon>
        <taxon>Xenorhabdus</taxon>
    </lineage>
</organism>
<name>A0ABU4S9X4_9GAMM</name>
<sequence length="37" mass="4331">MSEFERSIQYSIDSDLIFFPNDNDGNFPEGVLVRIKH</sequence>
<reference evidence="4" key="1">
    <citation type="journal article" date="2024" name="Toxins">
        <title>Genome Sequence Analysis of Native Xenorhabdus Strains Isolated from Entomopathogenic Nematodes in Argentina.</title>
        <authorList>
            <person name="Palma L."/>
            <person name="Frizzo L."/>
            <person name="Kaiser S."/>
            <person name="Berry C."/>
            <person name="Caballero P."/>
            <person name="Bode H.B."/>
            <person name="Del Valle E.E."/>
        </authorList>
    </citation>
    <scope>NUCLEOTIDE SEQUENCE [LARGE SCALE GENOMIC DNA]</scope>
    <source>
        <strain evidence="4">12</strain>
    </source>
</reference>
<proteinExistence type="inferred from homology"/>
<dbReference type="EMBL" id="VCDN01000036">
    <property type="protein sequence ID" value="MDX7987576.1"/>
    <property type="molecule type" value="Genomic_DNA"/>
</dbReference>
<evidence type="ECO:0000256" key="2">
    <source>
        <dbReference type="ARBA" id="ARBA00023025"/>
    </source>
</evidence>
<dbReference type="InterPro" id="IPR035900">
    <property type="entry name" value="Colicin_E_sf"/>
</dbReference>
<keyword evidence="4" id="KW-1185">Reference proteome</keyword>
<dbReference type="SUPFAM" id="SSF47345">
    <property type="entry name" value="Colicin E immunity proteins"/>
    <property type="match status" value="1"/>
</dbReference>
<gene>
    <name evidence="3" type="ORF">FE392_09565</name>
</gene>
<evidence type="ECO:0000256" key="1">
    <source>
        <dbReference type="ARBA" id="ARBA00009346"/>
    </source>
</evidence>
<evidence type="ECO:0000313" key="4">
    <source>
        <dbReference type="Proteomes" id="UP001271890"/>
    </source>
</evidence>
<dbReference type="InterPro" id="IPR000290">
    <property type="entry name" value="Colicin_pyocin"/>
</dbReference>
<evidence type="ECO:0000313" key="3">
    <source>
        <dbReference type="EMBL" id="MDX7987576.1"/>
    </source>
</evidence>
<comment type="caution">
    <text evidence="3">The sequence shown here is derived from an EMBL/GenBank/DDBJ whole genome shotgun (WGS) entry which is preliminary data.</text>
</comment>
<accession>A0ABU4S9X4</accession>
<keyword evidence="2" id="KW-0079">Bacteriocin immunity</keyword>